<keyword evidence="4 10" id="KW-0808">Transferase</keyword>
<dbReference type="RefSeq" id="WP_129929473.1">
    <property type="nucleotide sequence ID" value="NZ_CP159510.1"/>
</dbReference>
<evidence type="ECO:0000313" key="13">
    <source>
        <dbReference type="EMBL" id="XCJ17010.1"/>
    </source>
</evidence>
<evidence type="ECO:0000256" key="8">
    <source>
        <dbReference type="ARBA" id="ARBA00031306"/>
    </source>
</evidence>
<keyword evidence="12" id="KW-0997">Cell inner membrane</keyword>
<dbReference type="EMBL" id="CP159510">
    <property type="protein sequence ID" value="XCJ17010.1"/>
    <property type="molecule type" value="Genomic_DNA"/>
</dbReference>
<keyword evidence="5 10" id="KW-0479">Metal-binding</keyword>
<keyword evidence="12" id="KW-0732">Signal</keyword>
<keyword evidence="3 10" id="KW-0285">Flavoprotein</keyword>
<comment type="catalytic activity">
    <reaction evidence="9 10 12">
        <text>L-threonyl-[protein] + FAD = FMN-L-threonyl-[protein] + AMP + H(+)</text>
        <dbReference type="Rhea" id="RHEA:36847"/>
        <dbReference type="Rhea" id="RHEA-COMP:11060"/>
        <dbReference type="Rhea" id="RHEA-COMP:11061"/>
        <dbReference type="ChEBI" id="CHEBI:15378"/>
        <dbReference type="ChEBI" id="CHEBI:30013"/>
        <dbReference type="ChEBI" id="CHEBI:57692"/>
        <dbReference type="ChEBI" id="CHEBI:74257"/>
        <dbReference type="ChEBI" id="CHEBI:456215"/>
        <dbReference type="EC" id="2.7.1.180"/>
    </reaction>
</comment>
<feature type="signal peptide" evidence="12">
    <location>
        <begin position="1"/>
        <end position="20"/>
    </location>
</feature>
<comment type="function">
    <text evidence="12">Flavin transferase that catalyzes the transfer of the FMN moiety of FAD and its covalent binding to the hydroxyl group of a threonine residue in a target flavoprotein.</text>
</comment>
<evidence type="ECO:0000256" key="5">
    <source>
        <dbReference type="ARBA" id="ARBA00022723"/>
    </source>
</evidence>
<dbReference type="InterPro" id="IPR024932">
    <property type="entry name" value="ApbE"/>
</dbReference>
<organism evidence="13">
    <name type="scientific">Sporolactobacillus sp. Y61</name>
    <dbReference type="NCBI Taxonomy" id="3160863"/>
    <lineage>
        <taxon>Bacteria</taxon>
        <taxon>Bacillati</taxon>
        <taxon>Bacillota</taxon>
        <taxon>Bacilli</taxon>
        <taxon>Bacillales</taxon>
        <taxon>Sporolactobacillaceae</taxon>
        <taxon>Sporolactobacillus</taxon>
    </lineage>
</organism>
<evidence type="ECO:0000256" key="10">
    <source>
        <dbReference type="PIRNR" id="PIRNR006268"/>
    </source>
</evidence>
<keyword evidence="6 10" id="KW-0274">FAD</keyword>
<name>A0AAU8IG09_9BACL</name>
<feature type="binding site" evidence="11">
    <location>
        <position position="180"/>
    </location>
    <ligand>
        <name>Mg(2+)</name>
        <dbReference type="ChEBI" id="CHEBI:18420"/>
    </ligand>
</feature>
<dbReference type="GO" id="GO:0046872">
    <property type="term" value="F:metal ion binding"/>
    <property type="evidence" value="ECO:0007669"/>
    <property type="project" value="UniProtKB-UniRule"/>
</dbReference>
<keyword evidence="12" id="KW-0449">Lipoprotein</keyword>
<dbReference type="GO" id="GO:0016740">
    <property type="term" value="F:transferase activity"/>
    <property type="evidence" value="ECO:0007669"/>
    <property type="project" value="UniProtKB-UniRule"/>
</dbReference>
<comment type="subcellular location">
    <subcellularLocation>
        <location evidence="12">Cell inner membrane</location>
        <topology evidence="12">Lipid-anchor</topology>
        <orientation evidence="12">Periplasmic side</orientation>
    </subcellularLocation>
</comment>
<dbReference type="PIRSF" id="PIRSF006268">
    <property type="entry name" value="ApbE"/>
    <property type="match status" value="1"/>
</dbReference>
<keyword evidence="12" id="KW-0472">Membrane</keyword>
<dbReference type="PROSITE" id="PS51257">
    <property type="entry name" value="PROKAR_LIPOPROTEIN"/>
    <property type="match status" value="1"/>
</dbReference>
<dbReference type="SUPFAM" id="SSF143631">
    <property type="entry name" value="ApbE-like"/>
    <property type="match status" value="1"/>
</dbReference>
<keyword evidence="7 10" id="KW-0460">Magnesium</keyword>
<dbReference type="Pfam" id="PF02424">
    <property type="entry name" value="ApbE"/>
    <property type="match status" value="1"/>
</dbReference>
<gene>
    <name evidence="13" type="ORF">ABNN70_00155</name>
</gene>
<keyword evidence="12" id="KW-1003">Cell membrane</keyword>
<evidence type="ECO:0000256" key="7">
    <source>
        <dbReference type="ARBA" id="ARBA00022842"/>
    </source>
</evidence>
<evidence type="ECO:0000256" key="2">
    <source>
        <dbReference type="ARBA" id="ARBA00016337"/>
    </source>
</evidence>
<dbReference type="EC" id="2.7.1.180" evidence="1 10"/>
<dbReference type="AlphaFoldDB" id="A0AAU8IG09"/>
<dbReference type="GO" id="GO:0005886">
    <property type="term" value="C:plasma membrane"/>
    <property type="evidence" value="ECO:0007669"/>
    <property type="project" value="UniProtKB-SubCell"/>
</dbReference>
<comment type="cofactor">
    <cofactor evidence="11">
        <name>Mg(2+)</name>
        <dbReference type="ChEBI" id="CHEBI:18420"/>
    </cofactor>
    <cofactor evidence="11">
        <name>Mn(2+)</name>
        <dbReference type="ChEBI" id="CHEBI:29035"/>
    </cofactor>
    <text evidence="11">Magnesium. Can also use manganese.</text>
</comment>
<protein>
    <recommendedName>
        <fullName evidence="2 10">FAD:protein FMN transferase</fullName>
        <ecNumber evidence="1 10">2.7.1.180</ecNumber>
    </recommendedName>
    <alternativeName>
        <fullName evidence="8 10">Flavin transferase</fullName>
    </alternativeName>
</protein>
<evidence type="ECO:0000256" key="4">
    <source>
        <dbReference type="ARBA" id="ARBA00022679"/>
    </source>
</evidence>
<dbReference type="InterPro" id="IPR003374">
    <property type="entry name" value="ApbE-like_sf"/>
</dbReference>
<evidence type="ECO:0000256" key="3">
    <source>
        <dbReference type="ARBA" id="ARBA00022630"/>
    </source>
</evidence>
<dbReference type="PANTHER" id="PTHR30040:SF2">
    <property type="entry name" value="FAD:PROTEIN FMN TRANSFERASE"/>
    <property type="match status" value="1"/>
</dbReference>
<dbReference type="Gene3D" id="3.10.520.10">
    <property type="entry name" value="ApbE-like domains"/>
    <property type="match status" value="1"/>
</dbReference>
<evidence type="ECO:0000256" key="11">
    <source>
        <dbReference type="PIRSR" id="PIRSR006268-2"/>
    </source>
</evidence>
<reference evidence="13" key="1">
    <citation type="submission" date="2024-06" db="EMBL/GenBank/DDBJ databases">
        <authorList>
            <person name="Fan A."/>
            <person name="Zhang F.Y."/>
            <person name="Zhang L."/>
        </authorList>
    </citation>
    <scope>NUCLEOTIDE SEQUENCE</scope>
    <source>
        <strain evidence="13">Y61</strain>
    </source>
</reference>
<proteinExistence type="inferred from homology"/>
<accession>A0AAU8IG09</accession>
<feature type="chain" id="PRO_5043085004" description="FAD:protein FMN transferase" evidence="12">
    <location>
        <begin position="21"/>
        <end position="350"/>
    </location>
</feature>
<evidence type="ECO:0000256" key="9">
    <source>
        <dbReference type="ARBA" id="ARBA00048540"/>
    </source>
</evidence>
<feature type="binding site" evidence="11">
    <location>
        <position position="294"/>
    </location>
    <ligand>
        <name>Mg(2+)</name>
        <dbReference type="ChEBI" id="CHEBI:18420"/>
    </ligand>
</feature>
<dbReference type="PANTHER" id="PTHR30040">
    <property type="entry name" value="THIAMINE BIOSYNTHESIS LIPOPROTEIN APBE"/>
    <property type="match status" value="1"/>
</dbReference>
<sequence>MKKVCTVLLILMLLITAGCSSEEKPATPKISDNPSSKTEFLMGTVVTVKIYDEGKGKVLDPVFKRIRVLADTTTAEENEKQSEISEINRNAGVKPVRVSEDILDMLKIGRHFSDQSGGKFDLSIGPLSRLWHIGFPDARKPKQSEIDRVLPLIDYKKVVVNEKKHTVFLKGKGMKLDLGAIAKGYITDQAVAVLKAHGVHSAIVDLGGNIFVLGDSPRGGEWTVGIQNPFSPRGEIVGKIRESDKTIITSGIYERYLKVGGKTYHHLLNPDTGYPLNNDIAGVSVVTGRSVNGDALSTTLFAEGVQAGIRNAEKMKDVEAIFVTRDKKIYITSGLKKNFELTDTSFELAD</sequence>
<evidence type="ECO:0000256" key="12">
    <source>
        <dbReference type="RuleBase" id="RU363002"/>
    </source>
</evidence>
<feature type="binding site" evidence="11">
    <location>
        <position position="298"/>
    </location>
    <ligand>
        <name>Mg(2+)</name>
        <dbReference type="ChEBI" id="CHEBI:18420"/>
    </ligand>
</feature>
<comment type="similarity">
    <text evidence="10 12">Belongs to the ApbE family.</text>
</comment>
<evidence type="ECO:0000256" key="1">
    <source>
        <dbReference type="ARBA" id="ARBA00011955"/>
    </source>
</evidence>
<evidence type="ECO:0000256" key="6">
    <source>
        <dbReference type="ARBA" id="ARBA00022827"/>
    </source>
</evidence>